<gene>
    <name evidence="2" type="ORF">XELAEV_18025937mg</name>
</gene>
<evidence type="ECO:0000256" key="1">
    <source>
        <dbReference type="SAM" id="MobiDB-lite"/>
    </source>
</evidence>
<proteinExistence type="predicted"/>
<evidence type="ECO:0000313" key="2">
    <source>
        <dbReference type="EMBL" id="OCT83395.1"/>
    </source>
</evidence>
<protein>
    <submittedName>
        <fullName evidence="2">Uncharacterized protein</fullName>
    </submittedName>
</protein>
<evidence type="ECO:0000313" key="3">
    <source>
        <dbReference type="Proteomes" id="UP000694892"/>
    </source>
</evidence>
<dbReference type="Proteomes" id="UP000694892">
    <property type="component" value="Chromosome 4S"/>
</dbReference>
<name>A0A974D2N3_XENLA</name>
<feature type="non-terminal residue" evidence="2">
    <location>
        <position position="1"/>
    </location>
</feature>
<accession>A0A974D2N3</accession>
<organism evidence="2 3">
    <name type="scientific">Xenopus laevis</name>
    <name type="common">African clawed frog</name>
    <dbReference type="NCBI Taxonomy" id="8355"/>
    <lineage>
        <taxon>Eukaryota</taxon>
        <taxon>Metazoa</taxon>
        <taxon>Chordata</taxon>
        <taxon>Craniata</taxon>
        <taxon>Vertebrata</taxon>
        <taxon>Euteleostomi</taxon>
        <taxon>Amphibia</taxon>
        <taxon>Batrachia</taxon>
        <taxon>Anura</taxon>
        <taxon>Pipoidea</taxon>
        <taxon>Pipidae</taxon>
        <taxon>Xenopodinae</taxon>
        <taxon>Xenopus</taxon>
        <taxon>Xenopus</taxon>
    </lineage>
</organism>
<reference evidence="3" key="1">
    <citation type="journal article" date="2016" name="Nature">
        <title>Genome evolution in the allotetraploid frog Xenopus laevis.</title>
        <authorList>
            <person name="Session A.M."/>
            <person name="Uno Y."/>
            <person name="Kwon T."/>
            <person name="Chapman J.A."/>
            <person name="Toyoda A."/>
            <person name="Takahashi S."/>
            <person name="Fukui A."/>
            <person name="Hikosaka A."/>
            <person name="Suzuki A."/>
            <person name="Kondo M."/>
            <person name="van Heeringen S.J."/>
            <person name="Quigley I."/>
            <person name="Heinz S."/>
            <person name="Ogino H."/>
            <person name="Ochi H."/>
            <person name="Hellsten U."/>
            <person name="Lyons J.B."/>
            <person name="Simakov O."/>
            <person name="Putnam N."/>
            <person name="Stites J."/>
            <person name="Kuroki Y."/>
            <person name="Tanaka T."/>
            <person name="Michiue T."/>
            <person name="Watanabe M."/>
            <person name="Bogdanovic O."/>
            <person name="Lister R."/>
            <person name="Georgiou G."/>
            <person name="Paranjpe S.S."/>
            <person name="van Kruijsbergen I."/>
            <person name="Shu S."/>
            <person name="Carlson J."/>
            <person name="Kinoshita T."/>
            <person name="Ohta Y."/>
            <person name="Mawaribuchi S."/>
            <person name="Jenkins J."/>
            <person name="Grimwood J."/>
            <person name="Schmutz J."/>
            <person name="Mitros T."/>
            <person name="Mozaffari S.V."/>
            <person name="Suzuki Y."/>
            <person name="Haramoto Y."/>
            <person name="Yamamoto T.S."/>
            <person name="Takagi C."/>
            <person name="Heald R."/>
            <person name="Miller K."/>
            <person name="Haudenschild C."/>
            <person name="Kitzman J."/>
            <person name="Nakayama T."/>
            <person name="Izutsu Y."/>
            <person name="Robert J."/>
            <person name="Fortriede J."/>
            <person name="Burns K."/>
            <person name="Lotay V."/>
            <person name="Karimi K."/>
            <person name="Yasuoka Y."/>
            <person name="Dichmann D.S."/>
            <person name="Flajnik M.F."/>
            <person name="Houston D.W."/>
            <person name="Shendure J."/>
            <person name="DuPasquier L."/>
            <person name="Vize P.D."/>
            <person name="Zorn A.M."/>
            <person name="Ito M."/>
            <person name="Marcotte E.M."/>
            <person name="Wallingford J.B."/>
            <person name="Ito Y."/>
            <person name="Asashima M."/>
            <person name="Ueno N."/>
            <person name="Matsuda Y."/>
            <person name="Veenstra G.J."/>
            <person name="Fujiyama A."/>
            <person name="Harland R.M."/>
            <person name="Taira M."/>
            <person name="Rokhsar D.S."/>
        </authorList>
    </citation>
    <scope>NUCLEOTIDE SEQUENCE [LARGE SCALE GENOMIC DNA]</scope>
    <source>
        <strain evidence="3">J</strain>
    </source>
</reference>
<dbReference type="EMBL" id="CM004473">
    <property type="protein sequence ID" value="OCT83395.1"/>
    <property type="molecule type" value="Genomic_DNA"/>
</dbReference>
<feature type="region of interest" description="Disordered" evidence="1">
    <location>
        <begin position="1"/>
        <end position="51"/>
    </location>
</feature>
<feature type="compositionally biased region" description="Pro residues" evidence="1">
    <location>
        <begin position="34"/>
        <end position="47"/>
    </location>
</feature>
<sequence length="271" mass="29997">DPQAFLQRPPGPPSEITGPHTTKFPGTPELCPTQAPPTGLPSPPPQPIGDSGSTPVFYTTKTCLQAWNSKISCCFEATGSDSQGVAIPKYVCGKRGEMYPVFHGAGAFCIKWSLCYRHPQSIIVHIHMPQAHCSDGLQFKGFSYGYSYFLCFKIKSPHSEFTVTVKSTLPSSFSPTSPGKGLHYTALDDIGIGYPLFIRYQELRVSLSLQGIRLKLFLRELKTPDMKIVFRRISYKRPVSIEGISDFDLCLSILLKPFLSSNSIKRQIEGN</sequence>
<dbReference type="AlphaFoldDB" id="A0A974D2N3"/>